<organism evidence="1 2">
    <name type="scientific">Cronobacter phage vB_CsaM_GAP32</name>
    <dbReference type="NCBI Taxonomy" id="1141136"/>
    <lineage>
        <taxon>Viruses</taxon>
        <taxon>Duplodnaviria</taxon>
        <taxon>Heunggongvirae</taxon>
        <taxon>Uroviricota</taxon>
        <taxon>Caudoviricetes</taxon>
        <taxon>Mimasvirus</taxon>
        <taxon>Mimasvirus GAP32</taxon>
    </lineage>
</organism>
<protein>
    <submittedName>
        <fullName evidence="1">Uncharacterized protein</fullName>
    </submittedName>
</protein>
<gene>
    <name evidence="1" type="ORF">GAP32_055</name>
</gene>
<dbReference type="EMBL" id="JN882285">
    <property type="protein sequence ID" value="AFC21503.1"/>
    <property type="molecule type" value="Genomic_DNA"/>
</dbReference>
<proteinExistence type="predicted"/>
<accession>K4F6F4</accession>
<reference evidence="1 2" key="1">
    <citation type="journal article" date="2014" name="Virology">
        <title>Supersize me: Cronobacter sakazakii phage GAP32.</title>
        <authorList>
            <person name="Abbasifar R."/>
            <person name="Griffiths M.W."/>
            <person name="Sabour P.M."/>
            <person name="Ackermann H.-W."/>
            <person name="Vandersteegen K."/>
            <person name="Lavigne R."/>
            <person name="Noben J.-P."/>
            <person name="Villa A.A."/>
            <person name="Abbasifar A."/>
            <person name="Nash J.H.E."/>
            <person name="Kropinski A.M."/>
        </authorList>
    </citation>
    <scope>NUCLEOTIDE SEQUENCE [LARGE SCALE GENOMIC DNA]</scope>
    <source>
        <strain evidence="1">GAP-32</strain>
    </source>
</reference>
<evidence type="ECO:0000313" key="1">
    <source>
        <dbReference type="EMBL" id="AFC21503.1"/>
    </source>
</evidence>
<evidence type="ECO:0000313" key="2">
    <source>
        <dbReference type="Proteomes" id="UP000000457"/>
    </source>
</evidence>
<dbReference type="OrthoDB" id="16709at10239"/>
<name>K4F6F4_9CAUD</name>
<dbReference type="RefSeq" id="YP_006987158.1">
    <property type="nucleotide sequence ID" value="NC_019401.1"/>
</dbReference>
<sequence length="142" mass="16524">MIVFHASTVKINDFYIPYGGLHFGGMHSALECALRKLYQGKEAGYDIDTIHIHRCELTGSKYYESDDLGSDVGWRKLYNNLTKNNVDFQIVKYINKYEPDVLPSYCVFDTSMVKILDHSTMHIDRVEDILNGVFSDEYRYNY</sequence>
<dbReference type="GeneID" id="13993793"/>
<dbReference type="KEGG" id="vg:13993793"/>
<dbReference type="Proteomes" id="UP000000457">
    <property type="component" value="Segment"/>
</dbReference>
<keyword evidence="2" id="KW-1185">Reference proteome</keyword>